<dbReference type="RefSeq" id="WP_198738956.1">
    <property type="nucleotide sequence ID" value="NZ_JAEIOS010000013.1"/>
</dbReference>
<gene>
    <name evidence="2" type="ORF">JDV75_09275</name>
</gene>
<accession>A0A934M7U3</accession>
<feature type="compositionally biased region" description="Basic and acidic residues" evidence="1">
    <location>
        <begin position="214"/>
        <end position="228"/>
    </location>
</feature>
<keyword evidence="3" id="KW-1185">Reference proteome</keyword>
<feature type="region of interest" description="Disordered" evidence="1">
    <location>
        <begin position="70"/>
        <end position="108"/>
    </location>
</feature>
<proteinExistence type="predicted"/>
<name>A0A934M7U3_9CORY</name>
<evidence type="ECO:0000313" key="2">
    <source>
        <dbReference type="EMBL" id="MBI8989944.1"/>
    </source>
</evidence>
<evidence type="ECO:0000256" key="1">
    <source>
        <dbReference type="SAM" id="MobiDB-lite"/>
    </source>
</evidence>
<evidence type="ECO:0000313" key="3">
    <source>
        <dbReference type="Proteomes" id="UP000645966"/>
    </source>
</evidence>
<feature type="compositionally biased region" description="Low complexity" evidence="1">
    <location>
        <begin position="13"/>
        <end position="23"/>
    </location>
</feature>
<dbReference type="Proteomes" id="UP000645966">
    <property type="component" value="Unassembled WGS sequence"/>
</dbReference>
<dbReference type="EMBL" id="JAEIOS010000013">
    <property type="protein sequence ID" value="MBI8989944.1"/>
    <property type="molecule type" value="Genomic_DNA"/>
</dbReference>
<dbReference type="Gene3D" id="1.20.5.1230">
    <property type="entry name" value="Apolipoprotein A-I"/>
    <property type="match status" value="1"/>
</dbReference>
<comment type="caution">
    <text evidence="2">The sequence shown here is derived from an EMBL/GenBank/DDBJ whole genome shotgun (WGS) entry which is preliminary data.</text>
</comment>
<feature type="compositionally biased region" description="Acidic residues" evidence="1">
    <location>
        <begin position="242"/>
        <end position="257"/>
    </location>
</feature>
<dbReference type="AlphaFoldDB" id="A0A934M7U3"/>
<organism evidence="2 3">
    <name type="scientific">Corynebacterium meridianum</name>
    <dbReference type="NCBI Taxonomy" id="2765363"/>
    <lineage>
        <taxon>Bacteria</taxon>
        <taxon>Bacillati</taxon>
        <taxon>Actinomycetota</taxon>
        <taxon>Actinomycetes</taxon>
        <taxon>Mycobacteriales</taxon>
        <taxon>Corynebacteriaceae</taxon>
        <taxon>Corynebacterium</taxon>
    </lineage>
</organism>
<feature type="region of interest" description="Disordered" evidence="1">
    <location>
        <begin position="1"/>
        <end position="31"/>
    </location>
</feature>
<feature type="compositionally biased region" description="Basic and acidic residues" evidence="1">
    <location>
        <begin position="77"/>
        <end position="99"/>
    </location>
</feature>
<reference evidence="2" key="1">
    <citation type="submission" date="2020-12" db="EMBL/GenBank/DDBJ databases">
        <title>Genome public.</title>
        <authorList>
            <person name="Sun Q."/>
        </authorList>
    </citation>
    <scope>NUCLEOTIDE SEQUENCE</scope>
    <source>
        <strain evidence="2">CCM 8863</strain>
    </source>
</reference>
<feature type="region of interest" description="Disordered" evidence="1">
    <location>
        <begin position="214"/>
        <end position="257"/>
    </location>
</feature>
<dbReference type="NCBIfam" id="NF040480">
    <property type="entry name" value="CGLAU_01105_fam"/>
    <property type="match status" value="1"/>
</dbReference>
<sequence length="257" mass="26629">MTSTTPNGNGPEDTTAADAAGANGTHGSGSGVLADALEKLREPFNAWVSAGAALGPLVGELGDKLRSDLRNVSGAGRAEEKSAGDRVEETAEEAKKAAEELGDADSVDEARSAVSGFAATAESALRDLSGSVRNAADQTRETEAAEQARTAFQEAVDSTRRAFDEAVEALRERSRRSDHDDADAAAENASTVDAVKNAVDNLVARAGEVVRDLKNTGGERIDDLRTKVQDSGSDNPNGTDIIDGEVIDEGDDTETGK</sequence>
<protein>
    <submittedName>
        <fullName evidence="2">Uncharacterized protein</fullName>
    </submittedName>
</protein>